<keyword evidence="2" id="KW-1185">Reference proteome</keyword>
<dbReference type="InterPro" id="IPR045754">
    <property type="entry name" value="DUF6182"/>
</dbReference>
<dbReference type="RefSeq" id="WP_218470273.1">
    <property type="nucleotide sequence ID" value="NZ_BAABJN010000003.1"/>
</dbReference>
<protein>
    <submittedName>
        <fullName evidence="1">Uncharacterized protein</fullName>
    </submittedName>
</protein>
<gene>
    <name evidence="1" type="ORF">KV110_28275</name>
</gene>
<evidence type="ECO:0000313" key="2">
    <source>
        <dbReference type="Proteomes" id="UP000694257"/>
    </source>
</evidence>
<accession>A0ABX8RK79</accession>
<evidence type="ECO:0000313" key="1">
    <source>
        <dbReference type="EMBL" id="QXN89397.1"/>
    </source>
</evidence>
<organism evidence="1 2">
    <name type="scientific">Nocardia iowensis</name>
    <dbReference type="NCBI Taxonomy" id="204891"/>
    <lineage>
        <taxon>Bacteria</taxon>
        <taxon>Bacillati</taxon>
        <taxon>Actinomycetota</taxon>
        <taxon>Actinomycetes</taxon>
        <taxon>Mycobacteriales</taxon>
        <taxon>Nocardiaceae</taxon>
        <taxon>Nocardia</taxon>
    </lineage>
</organism>
<dbReference type="Pfam" id="PF19680">
    <property type="entry name" value="DUF6182"/>
    <property type="match status" value="1"/>
</dbReference>
<reference evidence="1 2" key="1">
    <citation type="submission" date="2021-07" db="EMBL/GenBank/DDBJ databases">
        <title>Whole Genome Sequence of Nocardia Iowensis.</title>
        <authorList>
            <person name="Lamm A."/>
            <person name="Collins-Fairclough A.M."/>
            <person name="Bunk B."/>
            <person name="Sproer C."/>
        </authorList>
    </citation>
    <scope>NUCLEOTIDE SEQUENCE [LARGE SCALE GENOMIC DNA]</scope>
    <source>
        <strain evidence="1 2">NRRL 5646</strain>
    </source>
</reference>
<dbReference type="EMBL" id="CP078145">
    <property type="protein sequence ID" value="QXN89397.1"/>
    <property type="molecule type" value="Genomic_DNA"/>
</dbReference>
<dbReference type="Proteomes" id="UP000694257">
    <property type="component" value="Chromosome"/>
</dbReference>
<sequence>MTSPAIDQDVLRAAAARRLNVIRPDLAEQFDLADPAGLASAYATAMSSDADPPAAGDVLAVVVLRRVELAAWLRGTCLFAQGLAPAAAAAWRRSFTRTIFLAGNPANLVGRFTFDYIAPDGSAAWLAPRPAAATMTLRRLLTAFDIDAALPPLSGTVELPSGAPERAPLDHQVHVATAGMRLTDGLIALNHLLVEAVLDRHIRPGDTLTLHRSPTLAGVPGPFTAIRAMPDPVDTQRLRAQACLTRRDSTPITTPFRGDDT</sequence>
<name>A0ABX8RK79_NOCIO</name>
<proteinExistence type="predicted"/>